<dbReference type="GO" id="GO:0005634">
    <property type="term" value="C:nucleus"/>
    <property type="evidence" value="ECO:0007669"/>
    <property type="project" value="TreeGrafter"/>
</dbReference>
<organism evidence="3 4">
    <name type="scientific">Pleurodeles waltl</name>
    <name type="common">Iberian ribbed newt</name>
    <dbReference type="NCBI Taxonomy" id="8319"/>
    <lineage>
        <taxon>Eukaryota</taxon>
        <taxon>Metazoa</taxon>
        <taxon>Chordata</taxon>
        <taxon>Craniata</taxon>
        <taxon>Vertebrata</taxon>
        <taxon>Euteleostomi</taxon>
        <taxon>Amphibia</taxon>
        <taxon>Batrachia</taxon>
        <taxon>Caudata</taxon>
        <taxon>Salamandroidea</taxon>
        <taxon>Salamandridae</taxon>
        <taxon>Pleurodelinae</taxon>
        <taxon>Pleurodeles</taxon>
    </lineage>
</organism>
<protein>
    <recommendedName>
        <fullName evidence="2">Myb/SANT-like DNA-binding domain-containing protein</fullName>
    </recommendedName>
</protein>
<comment type="caution">
    <text evidence="3">The sequence shown here is derived from an EMBL/GenBank/DDBJ whole genome shotgun (WGS) entry which is preliminary data.</text>
</comment>
<evidence type="ECO:0000259" key="2">
    <source>
        <dbReference type="Pfam" id="PF13873"/>
    </source>
</evidence>
<dbReference type="PANTHER" id="PTHR23098">
    <property type="entry name" value="AGAP001331-PA-RELATED"/>
    <property type="match status" value="1"/>
</dbReference>
<sequence length="167" mass="18972">MATNGNVKEKGDRKRKLKFSEQELEVRTEEVVRNHNKLFGKNSLQLPESEKRKLWSDIQPKICAVGVAQRYIEEIRKRWYDLRSRAKDRVASRLKEARSTAGGPPTQTPSTQMEDMVESILLPEAVSGVTDIDTSGTPSKGKGSNDVFPHMCMYKCPLQNSYYHDAV</sequence>
<reference evidence="3" key="1">
    <citation type="journal article" date="2022" name="bioRxiv">
        <title>Sequencing and chromosome-scale assembly of the giantPleurodeles waltlgenome.</title>
        <authorList>
            <person name="Brown T."/>
            <person name="Elewa A."/>
            <person name="Iarovenko S."/>
            <person name="Subramanian E."/>
            <person name="Araus A.J."/>
            <person name="Petzold A."/>
            <person name="Susuki M."/>
            <person name="Suzuki K.-i.T."/>
            <person name="Hayashi T."/>
            <person name="Toyoda A."/>
            <person name="Oliveira C."/>
            <person name="Osipova E."/>
            <person name="Leigh N.D."/>
            <person name="Simon A."/>
            <person name="Yun M.H."/>
        </authorList>
    </citation>
    <scope>NUCLEOTIDE SEQUENCE</scope>
    <source>
        <strain evidence="3">20211129_DDA</strain>
        <tissue evidence="3">Liver</tissue>
    </source>
</reference>
<feature type="region of interest" description="Disordered" evidence="1">
    <location>
        <begin position="90"/>
        <end position="112"/>
    </location>
</feature>
<proteinExistence type="predicted"/>
<accession>A0AAV7QJ38</accession>
<evidence type="ECO:0000313" key="3">
    <source>
        <dbReference type="EMBL" id="KAJ1138483.1"/>
    </source>
</evidence>
<dbReference type="EMBL" id="JANPWB010000010">
    <property type="protein sequence ID" value="KAJ1138483.1"/>
    <property type="molecule type" value="Genomic_DNA"/>
</dbReference>
<dbReference type="Proteomes" id="UP001066276">
    <property type="component" value="Chromosome 6"/>
</dbReference>
<dbReference type="AlphaFoldDB" id="A0AAV7QJ38"/>
<dbReference type="Pfam" id="PF13873">
    <property type="entry name" value="Myb_DNA-bind_5"/>
    <property type="match status" value="1"/>
</dbReference>
<dbReference type="PANTHER" id="PTHR23098:SF16">
    <property type="entry name" value="REGULATORY PROTEIN ZESTE"/>
    <property type="match status" value="1"/>
</dbReference>
<dbReference type="InterPro" id="IPR028002">
    <property type="entry name" value="Myb_DNA-bind_5"/>
</dbReference>
<gene>
    <name evidence="3" type="ORF">NDU88_004866</name>
</gene>
<evidence type="ECO:0000313" key="4">
    <source>
        <dbReference type="Proteomes" id="UP001066276"/>
    </source>
</evidence>
<evidence type="ECO:0000256" key="1">
    <source>
        <dbReference type="SAM" id="MobiDB-lite"/>
    </source>
</evidence>
<name>A0AAV7QJ38_PLEWA</name>
<keyword evidence="4" id="KW-1185">Reference proteome</keyword>
<feature type="domain" description="Myb/SANT-like DNA-binding" evidence="2">
    <location>
        <begin position="15"/>
        <end position="91"/>
    </location>
</feature>